<feature type="non-terminal residue" evidence="2">
    <location>
        <position position="208"/>
    </location>
</feature>
<sequence>MDSTSMICEESTATKSLKRNIAMYCMNVMRKRTIDEQLGDLSAIMNCSLDLIILYRETGLEVSYRIGSQIASVNGLDESTCVRQCKRYVLHKLQVFCGYTKNAVQTSDWQARSDKSLESSSESQDVYSEIELCKERVAGKATRKALDENIVLVDPEMDIPSELCDYMKSNKLPLVLTISYFPTEWKMIFECGPYGASTNGSVYSTCMQ</sequence>
<evidence type="ECO:0000313" key="2">
    <source>
        <dbReference type="RefSeq" id="XP_025407357.1"/>
    </source>
</evidence>
<dbReference type="AlphaFoldDB" id="A0A8B8FAD3"/>
<organism evidence="1 2">
    <name type="scientific">Sipha flava</name>
    <name type="common">yellow sugarcane aphid</name>
    <dbReference type="NCBI Taxonomy" id="143950"/>
    <lineage>
        <taxon>Eukaryota</taxon>
        <taxon>Metazoa</taxon>
        <taxon>Ecdysozoa</taxon>
        <taxon>Arthropoda</taxon>
        <taxon>Hexapoda</taxon>
        <taxon>Insecta</taxon>
        <taxon>Pterygota</taxon>
        <taxon>Neoptera</taxon>
        <taxon>Paraneoptera</taxon>
        <taxon>Hemiptera</taxon>
        <taxon>Sternorrhyncha</taxon>
        <taxon>Aphidomorpha</taxon>
        <taxon>Aphidoidea</taxon>
        <taxon>Aphididae</taxon>
        <taxon>Sipha</taxon>
    </lineage>
</organism>
<accession>A0A8B8FAD3</accession>
<name>A0A8B8FAD3_9HEMI</name>
<evidence type="ECO:0000313" key="1">
    <source>
        <dbReference type="Proteomes" id="UP000694846"/>
    </source>
</evidence>
<dbReference type="OrthoDB" id="10532603at2759"/>
<dbReference type="RefSeq" id="XP_025407357.1">
    <property type="nucleotide sequence ID" value="XM_025551572.1"/>
</dbReference>
<proteinExistence type="predicted"/>
<keyword evidence="1" id="KW-1185">Reference proteome</keyword>
<reference evidence="2" key="1">
    <citation type="submission" date="2025-08" db="UniProtKB">
        <authorList>
            <consortium name="RefSeq"/>
        </authorList>
    </citation>
    <scope>IDENTIFICATION</scope>
    <source>
        <tissue evidence="2">Whole body</tissue>
    </source>
</reference>
<dbReference type="Proteomes" id="UP000694846">
    <property type="component" value="Unplaced"/>
</dbReference>
<gene>
    <name evidence="2" type="primary">LOC112681307</name>
</gene>
<protein>
    <submittedName>
        <fullName evidence="2">Uncharacterized protein LOC112681307</fullName>
    </submittedName>
</protein>
<dbReference type="GeneID" id="112681307"/>